<accession>A0A5D4SJ12</accession>
<dbReference type="PROSITE" id="PS51257">
    <property type="entry name" value="PROKAR_LIPOPROTEIN"/>
    <property type="match status" value="1"/>
</dbReference>
<evidence type="ECO:0000313" key="2">
    <source>
        <dbReference type="Proteomes" id="UP000323732"/>
    </source>
</evidence>
<dbReference type="AlphaFoldDB" id="A0A5D4SJ12"/>
<reference evidence="1 2" key="1">
    <citation type="submission" date="2019-08" db="EMBL/GenBank/DDBJ databases">
        <title>Bacillus genomes from the desert of Cuatro Cienegas, Coahuila.</title>
        <authorList>
            <person name="Olmedo-Alvarez G."/>
        </authorList>
    </citation>
    <scope>NUCLEOTIDE SEQUENCE [LARGE SCALE GENOMIC DNA]</scope>
    <source>
        <strain evidence="1 2">CH37_1T</strain>
    </source>
</reference>
<comment type="caution">
    <text evidence="1">The sequence shown here is derived from an EMBL/GenBank/DDBJ whole genome shotgun (WGS) entry which is preliminary data.</text>
</comment>
<gene>
    <name evidence="1" type="ORF">FZD47_18975</name>
</gene>
<dbReference type="EMBL" id="VTES01000005">
    <property type="protein sequence ID" value="TYS62164.1"/>
    <property type="molecule type" value="Genomic_DNA"/>
</dbReference>
<evidence type="ECO:0000313" key="1">
    <source>
        <dbReference type="EMBL" id="TYS62164.1"/>
    </source>
</evidence>
<sequence length="133" mass="15218">MRKLFMSFLLLFFLSGCGEYSPSKHDVVNIHGSIVNISLLEKFIADVSLNKDSEVRVVNYTDEGDPIIHDLNYSNGQLTSIKDTREDEFGDQLVKEDVCESIKKLDKNKQTIYQLEGCKDKEDVIHVTYIINN</sequence>
<dbReference type="RefSeq" id="WP_009792304.1">
    <property type="nucleotide sequence ID" value="NZ_JAWPEO010000006.1"/>
</dbReference>
<dbReference type="Proteomes" id="UP000323732">
    <property type="component" value="Unassembled WGS sequence"/>
</dbReference>
<dbReference type="InterPro" id="IPR025372">
    <property type="entry name" value="DUF4362"/>
</dbReference>
<name>A0A5D4SJ12_9BACI</name>
<dbReference type="Pfam" id="PF14275">
    <property type="entry name" value="DUF4362"/>
    <property type="match status" value="1"/>
</dbReference>
<proteinExistence type="predicted"/>
<organism evidence="1 2">
    <name type="scientific">Bacillus infantis</name>
    <dbReference type="NCBI Taxonomy" id="324767"/>
    <lineage>
        <taxon>Bacteria</taxon>
        <taxon>Bacillati</taxon>
        <taxon>Bacillota</taxon>
        <taxon>Bacilli</taxon>
        <taxon>Bacillales</taxon>
        <taxon>Bacillaceae</taxon>
        <taxon>Bacillus</taxon>
    </lineage>
</organism>
<protein>
    <submittedName>
        <fullName evidence="1">DUF4362 domain-containing protein</fullName>
    </submittedName>
</protein>